<evidence type="ECO:0000259" key="12">
    <source>
        <dbReference type="Pfam" id="PF21467"/>
    </source>
</evidence>
<feature type="domain" description="Glycoside hydrolase 35 catalytic" evidence="10">
    <location>
        <begin position="625"/>
        <end position="942"/>
    </location>
</feature>
<dbReference type="SUPFAM" id="SSF49785">
    <property type="entry name" value="Galactose-binding domain-like"/>
    <property type="match status" value="1"/>
</dbReference>
<organism evidence="13 14">
    <name type="scientific">Rhipicephalus microplus</name>
    <name type="common">Cattle tick</name>
    <name type="synonym">Boophilus microplus</name>
    <dbReference type="NCBI Taxonomy" id="6941"/>
    <lineage>
        <taxon>Eukaryota</taxon>
        <taxon>Metazoa</taxon>
        <taxon>Ecdysozoa</taxon>
        <taxon>Arthropoda</taxon>
        <taxon>Chelicerata</taxon>
        <taxon>Arachnida</taxon>
        <taxon>Acari</taxon>
        <taxon>Parasitiformes</taxon>
        <taxon>Ixodida</taxon>
        <taxon>Ixodoidea</taxon>
        <taxon>Ixodidae</taxon>
        <taxon>Rhipicephalinae</taxon>
        <taxon>Rhipicephalus</taxon>
        <taxon>Boophilus</taxon>
    </lineage>
</organism>
<evidence type="ECO:0000256" key="1">
    <source>
        <dbReference type="ARBA" id="ARBA00009809"/>
    </source>
</evidence>
<dbReference type="InterPro" id="IPR001944">
    <property type="entry name" value="Glycoside_Hdrlase_35"/>
</dbReference>
<dbReference type="Gene3D" id="3.20.20.80">
    <property type="entry name" value="Glycosidases"/>
    <property type="match status" value="2"/>
</dbReference>
<dbReference type="PANTHER" id="PTHR23421">
    <property type="entry name" value="BETA-GALACTOSIDASE RELATED"/>
    <property type="match status" value="1"/>
</dbReference>
<dbReference type="Pfam" id="PF01301">
    <property type="entry name" value="Glyco_hydro_35"/>
    <property type="match status" value="2"/>
</dbReference>
<dbReference type="InterPro" id="IPR031330">
    <property type="entry name" value="Gly_Hdrlase_35_cat"/>
</dbReference>
<dbReference type="VEuPathDB" id="VectorBase:LOC119181848"/>
<dbReference type="PRINTS" id="PR00742">
    <property type="entry name" value="GLHYDRLASE35"/>
</dbReference>
<dbReference type="InterPro" id="IPR008979">
    <property type="entry name" value="Galactose-bd-like_sf"/>
</dbReference>
<dbReference type="InterPro" id="IPR017853">
    <property type="entry name" value="GH"/>
</dbReference>
<feature type="region of interest" description="Disordered" evidence="8">
    <location>
        <begin position="539"/>
        <end position="565"/>
    </location>
</feature>
<evidence type="ECO:0000256" key="3">
    <source>
        <dbReference type="ARBA" id="ARBA00022801"/>
    </source>
</evidence>
<keyword evidence="5 6" id="KW-0326">Glycosidase</keyword>
<dbReference type="Proteomes" id="UP000821866">
    <property type="component" value="Chromosome 11"/>
</dbReference>
<feature type="chain" id="PRO_5039899587" description="Beta-galactosidase" evidence="9">
    <location>
        <begin position="27"/>
        <end position="1204"/>
    </location>
</feature>
<feature type="domain" description="Beta-galactosidase galactose-binding" evidence="12">
    <location>
        <begin position="1107"/>
        <end position="1166"/>
    </location>
</feature>
<dbReference type="SUPFAM" id="SSF51445">
    <property type="entry name" value="(Trans)glycosidases"/>
    <property type="match status" value="2"/>
</dbReference>
<accession>A0A9J6EMR7</accession>
<dbReference type="GO" id="GO:0004565">
    <property type="term" value="F:beta-galactosidase activity"/>
    <property type="evidence" value="ECO:0007669"/>
    <property type="project" value="UniProtKB-EC"/>
</dbReference>
<dbReference type="EMBL" id="JABSTU010000003">
    <property type="protein sequence ID" value="KAH8035304.1"/>
    <property type="molecule type" value="Genomic_DNA"/>
</dbReference>
<evidence type="ECO:0000313" key="13">
    <source>
        <dbReference type="EMBL" id="KAH8035304.1"/>
    </source>
</evidence>
<evidence type="ECO:0000256" key="9">
    <source>
        <dbReference type="SAM" id="SignalP"/>
    </source>
</evidence>
<dbReference type="GO" id="GO:0005975">
    <property type="term" value="P:carbohydrate metabolic process"/>
    <property type="evidence" value="ECO:0007669"/>
    <property type="project" value="InterPro"/>
</dbReference>
<dbReference type="InterPro" id="IPR048912">
    <property type="entry name" value="BetaGal1-like_ABD1"/>
</dbReference>
<evidence type="ECO:0000256" key="2">
    <source>
        <dbReference type="ARBA" id="ARBA00022729"/>
    </source>
</evidence>
<evidence type="ECO:0000256" key="5">
    <source>
        <dbReference type="ARBA" id="ARBA00023295"/>
    </source>
</evidence>
<evidence type="ECO:0000256" key="6">
    <source>
        <dbReference type="RuleBase" id="RU000675"/>
    </source>
</evidence>
<feature type="domain" description="Beta-galactosidase 1-like first all-beta" evidence="11">
    <location>
        <begin position="993"/>
        <end position="1082"/>
    </location>
</feature>
<dbReference type="Pfam" id="PF21467">
    <property type="entry name" value="BetaGal_gal-bd"/>
    <property type="match status" value="1"/>
</dbReference>
<dbReference type="FunFam" id="3.20.20.80:FF:000017">
    <property type="entry name" value="Beta-galactosidase"/>
    <property type="match status" value="2"/>
</dbReference>
<dbReference type="Pfam" id="PF21317">
    <property type="entry name" value="BetaGal_ABD_1"/>
    <property type="match status" value="2"/>
</dbReference>
<evidence type="ECO:0000313" key="14">
    <source>
        <dbReference type="Proteomes" id="UP000821866"/>
    </source>
</evidence>
<keyword evidence="14" id="KW-1185">Reference proteome</keyword>
<dbReference type="InterPro" id="IPR019801">
    <property type="entry name" value="Glyco_hydro_35_CS"/>
</dbReference>
<comment type="similarity">
    <text evidence="1 7">Belongs to the glycosyl hydrolase 35 family.</text>
</comment>
<feature type="signal peptide" evidence="9">
    <location>
        <begin position="1"/>
        <end position="26"/>
    </location>
</feature>
<gene>
    <name evidence="13" type="ORF">HPB51_004545</name>
</gene>
<name>A0A9J6EMR7_RHIMP</name>
<sequence>MALSPMRACILWLLLTSYKFIVQSEARRTFSIDYEKHTFLKDGKPFQFVGGSMEYFRVPRRYWDDRLHKIRMGGLNVVNFYIDWSGHEPEPGEYNFRDNYDLSAYLEAIKKAGLLAVVKPGPFVCGEIDNAGFPYWLVGKHPHIQYRTMQKEYVHEVEKWFNVLFPRIVPYLYKNGGPIILVQLENEYGHLDGYCDRNYMEFMLSLQERLLGKDVVMFRSDSPIKFRYDCDWVRDVLVGGNCYPKTNITDAFSEIRLNMVVPGGPILVPEYYTGWMDYWGYAHNKENPQDVVRTFDEMMKLGANVIFYMYHGGTSFGFKAGTSNTAPLVSSYDYGAPLAEDGDPRPYYYEIRRVIEKYMPVPQGTLPGQTRKLHLGAIRMNGGTPLNEVMEHFREKGLLRQKRSKFPMTFEEFGLDFGFMIYKTKVRLQRARMYNVTLHGLSDRAHLSVGRNRHVIQAFGFDPDEKPKLYEKVLLREGEELSILVENMGREDFGPKNKDPKGIRRVTADKSTMTDWVMEAVPVRRSSDVKELMRFLEHRDGEPCKGTDRQKKTEEEERPNRGDSPHFFFEKGSFDEAHFVPRLKTGIKYKHSRPTNIVGKLHRNASHPKVSAQKRSLVVDHTGATFVKDGQPFRFVAGEMHYFRVPRAYWKDRLYKVKMAGLNAVSFYIEWSGHEPEPQVYNFEGMYDLNAFIEEIKQQGLLALARPGPYICGERDNGGLPYWLLRDNPNMVYRSSEKSYTAAVDRWFGKLLPMLEPHLYRNGGPIFAVQVENEYGHLGKCDHSHMEHLLNVMESHLGKDLVYFRTDFPYASFYACDKVRDIVVAGNLPPHYGVDSSFSVMKTANPKPAPMVVLEYYTGWMDYWGYSHNYKTKDIILNTYKLLMTRNASVVFYMFIGGTNFGFKAPKGLGFPLTTSYDYGAPVSEDGDIRSIYYDIRNLTTSYLGHMPKGDMPRNTSKLNIGNVQLNDYISLEDMMNHFRKKGWLVQKQAVDPVSFEKMNHSSGFLMCTTTVNLFTFGTGSLWFPYLRDRAYVRAGGKLFTFYNHYVSYGTYKYWDTIPVKKGDNLTVLVENMGREDYGLEVVPINKNRDISEILRIVQQKGNGTTPGFFHGTFTLKKEQQPTDTFLDPRGWIKGFAFINGINLGRYWPPTGPQVTLYIPGVYLRPHPEENHLLLFETEEAPTNRTVMLVDKPILDADINKPRP</sequence>
<keyword evidence="3 6" id="KW-0378">Hydrolase</keyword>
<comment type="caution">
    <text evidence="13">The sequence shown here is derived from an EMBL/GenBank/DDBJ whole genome shotgun (WGS) entry which is preliminary data.</text>
</comment>
<comment type="catalytic activity">
    <reaction evidence="6">
        <text>Hydrolysis of terminal non-reducing beta-D-galactose residues in beta-D-galactosides.</text>
        <dbReference type="EC" id="3.2.1.23"/>
    </reaction>
</comment>
<reference evidence="13" key="2">
    <citation type="submission" date="2021-09" db="EMBL/GenBank/DDBJ databases">
        <authorList>
            <person name="Jia N."/>
            <person name="Wang J."/>
            <person name="Shi W."/>
            <person name="Du L."/>
            <person name="Sun Y."/>
            <person name="Zhan W."/>
            <person name="Jiang J."/>
            <person name="Wang Q."/>
            <person name="Zhang B."/>
            <person name="Ji P."/>
            <person name="Sakyi L.B."/>
            <person name="Cui X."/>
            <person name="Yuan T."/>
            <person name="Jiang B."/>
            <person name="Yang W."/>
            <person name="Lam T.T.-Y."/>
            <person name="Chang Q."/>
            <person name="Ding S."/>
            <person name="Wang X."/>
            <person name="Zhu J."/>
            <person name="Ruan X."/>
            <person name="Zhao L."/>
            <person name="Wei J."/>
            <person name="Que T."/>
            <person name="Du C."/>
            <person name="Cheng J."/>
            <person name="Dai P."/>
            <person name="Han X."/>
            <person name="Huang E."/>
            <person name="Gao Y."/>
            <person name="Liu J."/>
            <person name="Shao H."/>
            <person name="Ye R."/>
            <person name="Li L."/>
            <person name="Wei W."/>
            <person name="Wang X."/>
            <person name="Wang C."/>
            <person name="Huo Q."/>
            <person name="Li W."/>
            <person name="Guo W."/>
            <person name="Chen H."/>
            <person name="Chen S."/>
            <person name="Zhou L."/>
            <person name="Zhou L."/>
            <person name="Ni X."/>
            <person name="Tian J."/>
            <person name="Zhou Y."/>
            <person name="Sheng Y."/>
            <person name="Liu T."/>
            <person name="Pan Y."/>
            <person name="Xia L."/>
            <person name="Li J."/>
            <person name="Zhao F."/>
            <person name="Cao W."/>
        </authorList>
    </citation>
    <scope>NUCLEOTIDE SEQUENCE</scope>
    <source>
        <strain evidence="13">Rmic-2018</strain>
        <tissue evidence="13">Larvae</tissue>
    </source>
</reference>
<evidence type="ECO:0000259" key="10">
    <source>
        <dbReference type="Pfam" id="PF01301"/>
    </source>
</evidence>
<keyword evidence="2 9" id="KW-0732">Signal</keyword>
<evidence type="ECO:0000256" key="8">
    <source>
        <dbReference type="SAM" id="MobiDB-lite"/>
    </source>
</evidence>
<dbReference type="Gene3D" id="2.60.120.260">
    <property type="entry name" value="Galactose-binding domain-like"/>
    <property type="match status" value="3"/>
</dbReference>
<protein>
    <recommendedName>
        <fullName evidence="6">Beta-galactosidase</fullName>
        <ecNumber evidence="6">3.2.1.23</ecNumber>
    </recommendedName>
</protein>
<evidence type="ECO:0000259" key="11">
    <source>
        <dbReference type="Pfam" id="PF21317"/>
    </source>
</evidence>
<dbReference type="AlphaFoldDB" id="A0A9J6EMR7"/>
<evidence type="ECO:0000256" key="7">
    <source>
        <dbReference type="RuleBase" id="RU003679"/>
    </source>
</evidence>
<dbReference type="VEuPathDB" id="VectorBase:LOC119181849"/>
<proteinExistence type="inferred from homology"/>
<feature type="domain" description="Beta-galactosidase 1-like first all-beta" evidence="11">
    <location>
        <begin position="407"/>
        <end position="520"/>
    </location>
</feature>
<evidence type="ECO:0000256" key="4">
    <source>
        <dbReference type="ARBA" id="ARBA00023180"/>
    </source>
</evidence>
<dbReference type="PROSITE" id="PS01182">
    <property type="entry name" value="GLYCOSYL_HYDROL_F35"/>
    <property type="match status" value="1"/>
</dbReference>
<keyword evidence="4" id="KW-0325">Glycoprotein</keyword>
<reference evidence="13" key="1">
    <citation type="journal article" date="2020" name="Cell">
        <title>Large-Scale Comparative Analyses of Tick Genomes Elucidate Their Genetic Diversity and Vector Capacities.</title>
        <authorList>
            <consortium name="Tick Genome and Microbiome Consortium (TIGMIC)"/>
            <person name="Jia N."/>
            <person name="Wang J."/>
            <person name="Shi W."/>
            <person name="Du L."/>
            <person name="Sun Y."/>
            <person name="Zhan W."/>
            <person name="Jiang J.F."/>
            <person name="Wang Q."/>
            <person name="Zhang B."/>
            <person name="Ji P."/>
            <person name="Bell-Sakyi L."/>
            <person name="Cui X.M."/>
            <person name="Yuan T.T."/>
            <person name="Jiang B.G."/>
            <person name="Yang W.F."/>
            <person name="Lam T.T."/>
            <person name="Chang Q.C."/>
            <person name="Ding S.J."/>
            <person name="Wang X.J."/>
            <person name="Zhu J.G."/>
            <person name="Ruan X.D."/>
            <person name="Zhao L."/>
            <person name="Wei J.T."/>
            <person name="Ye R.Z."/>
            <person name="Que T.C."/>
            <person name="Du C.H."/>
            <person name="Zhou Y.H."/>
            <person name="Cheng J.X."/>
            <person name="Dai P.F."/>
            <person name="Guo W.B."/>
            <person name="Han X.H."/>
            <person name="Huang E.J."/>
            <person name="Li L.F."/>
            <person name="Wei W."/>
            <person name="Gao Y.C."/>
            <person name="Liu J.Z."/>
            <person name="Shao H.Z."/>
            <person name="Wang X."/>
            <person name="Wang C.C."/>
            <person name="Yang T.C."/>
            <person name="Huo Q.B."/>
            <person name="Li W."/>
            <person name="Chen H.Y."/>
            <person name="Chen S.E."/>
            <person name="Zhou L.G."/>
            <person name="Ni X.B."/>
            <person name="Tian J.H."/>
            <person name="Sheng Y."/>
            <person name="Liu T."/>
            <person name="Pan Y.S."/>
            <person name="Xia L.Y."/>
            <person name="Li J."/>
            <person name="Zhao F."/>
            <person name="Cao W.C."/>
        </authorList>
    </citation>
    <scope>NUCLEOTIDE SEQUENCE</scope>
    <source>
        <strain evidence="13">Rmic-2018</strain>
    </source>
</reference>
<feature type="domain" description="Glycoside hydrolase 35 catalytic" evidence="10">
    <location>
        <begin position="38"/>
        <end position="357"/>
    </location>
</feature>
<dbReference type="InterPro" id="IPR048913">
    <property type="entry name" value="BetaGal_gal-bd"/>
</dbReference>
<dbReference type="EC" id="3.2.1.23" evidence="6"/>